<organism evidence="9 15">
    <name type="scientific">Parabacteroides distasonis</name>
    <dbReference type="NCBI Taxonomy" id="823"/>
    <lineage>
        <taxon>Bacteria</taxon>
        <taxon>Pseudomonadati</taxon>
        <taxon>Bacteroidota</taxon>
        <taxon>Bacteroidia</taxon>
        <taxon>Bacteroidales</taxon>
        <taxon>Tannerellaceae</taxon>
        <taxon>Parabacteroides</taxon>
    </lineage>
</organism>
<dbReference type="PANTHER" id="PTHR42809:SF1">
    <property type="entry name" value="FLAVODOXIN 1"/>
    <property type="match status" value="1"/>
</dbReference>
<dbReference type="SUPFAM" id="SSF52218">
    <property type="entry name" value="Flavoproteins"/>
    <property type="match status" value="1"/>
</dbReference>
<evidence type="ECO:0000256" key="6">
    <source>
        <dbReference type="ARBA" id="ARBA00022982"/>
    </source>
</evidence>
<evidence type="ECO:0000313" key="13">
    <source>
        <dbReference type="EMBL" id="RHD77859.1"/>
    </source>
</evidence>
<feature type="domain" description="Flavodoxin-like" evidence="8">
    <location>
        <begin position="3"/>
        <end position="163"/>
    </location>
</feature>
<evidence type="ECO:0000313" key="10">
    <source>
        <dbReference type="EMBL" id="CUO14599.1"/>
    </source>
</evidence>
<dbReference type="GO" id="GO:0010181">
    <property type="term" value="F:FMN binding"/>
    <property type="evidence" value="ECO:0007669"/>
    <property type="project" value="UniProtKB-UniRule"/>
</dbReference>
<dbReference type="Proteomes" id="UP000095591">
    <property type="component" value="Unassembled WGS sequence"/>
</dbReference>
<evidence type="ECO:0000256" key="3">
    <source>
        <dbReference type="ARBA" id="ARBA00022448"/>
    </source>
</evidence>
<dbReference type="Proteomes" id="UP000284660">
    <property type="component" value="Unassembled WGS sequence"/>
</dbReference>
<evidence type="ECO:0000256" key="4">
    <source>
        <dbReference type="ARBA" id="ARBA00022630"/>
    </source>
</evidence>
<evidence type="ECO:0000313" key="18">
    <source>
        <dbReference type="Proteomes" id="UP000501982"/>
    </source>
</evidence>
<comment type="function">
    <text evidence="7">Low-potential electron donor to a number of redox enzymes.</text>
</comment>
<dbReference type="Gene3D" id="3.40.50.360">
    <property type="match status" value="1"/>
</dbReference>
<dbReference type="InterPro" id="IPR029039">
    <property type="entry name" value="Flavoprotein-like_sf"/>
</dbReference>
<evidence type="ECO:0000313" key="17">
    <source>
        <dbReference type="Proteomes" id="UP000441609"/>
    </source>
</evidence>
<dbReference type="InterPro" id="IPR050619">
    <property type="entry name" value="Flavodoxin"/>
</dbReference>
<dbReference type="EMBL" id="CYXP01000006">
    <property type="protein sequence ID" value="CUN23726.1"/>
    <property type="molecule type" value="Genomic_DNA"/>
</dbReference>
<reference evidence="12 18" key="4">
    <citation type="submission" date="2020-04" db="EMBL/GenBank/DDBJ databases">
        <title>Complete Genomes and Methylome analysis of CBBP consortium that reverse antibiotic-induced susceptibility to vancomycin-resistant Enterococcus faecium infection.</title>
        <authorList>
            <person name="Fomenkov A."/>
            <person name="Zhang Z."/>
            <person name="Pamer E."/>
            <person name="Roberts R.J."/>
        </authorList>
    </citation>
    <scope>NUCLEOTIDE SEQUENCE [LARGE SCALE GENOMIC DNA]</scope>
    <source>
        <strain evidence="18">CBBP</strain>
        <strain evidence="12">CBBP-1</strain>
    </source>
</reference>
<comment type="cofactor">
    <cofactor evidence="1 7">
        <name>FMN</name>
        <dbReference type="ChEBI" id="CHEBI:58210"/>
    </cofactor>
</comment>
<name>A0A173VAL8_PARDI</name>
<dbReference type="PROSITE" id="PS50902">
    <property type="entry name" value="FLAVODOXIN_LIKE"/>
    <property type="match status" value="1"/>
</dbReference>
<dbReference type="RefSeq" id="WP_008779722.1">
    <property type="nucleotide sequence ID" value="NZ_CABMKT010000002.1"/>
</dbReference>
<dbReference type="Proteomes" id="UP000095455">
    <property type="component" value="Unassembled WGS sequence"/>
</dbReference>
<dbReference type="InterPro" id="IPR010086">
    <property type="entry name" value="Flavodoxin_lc"/>
</dbReference>
<dbReference type="InterPro" id="IPR008254">
    <property type="entry name" value="Flavodoxin/NO_synth"/>
</dbReference>
<evidence type="ECO:0000256" key="1">
    <source>
        <dbReference type="ARBA" id="ARBA00001917"/>
    </source>
</evidence>
<proteinExistence type="inferred from homology"/>
<dbReference type="EMBL" id="CP051672">
    <property type="protein sequence ID" value="QJE28056.1"/>
    <property type="molecule type" value="Genomic_DNA"/>
</dbReference>
<evidence type="ECO:0000256" key="5">
    <source>
        <dbReference type="ARBA" id="ARBA00022643"/>
    </source>
</evidence>
<evidence type="ECO:0000256" key="7">
    <source>
        <dbReference type="PIRNR" id="PIRNR038996"/>
    </source>
</evidence>
<protein>
    <recommendedName>
        <fullName evidence="7">Flavodoxin</fullName>
    </recommendedName>
</protein>
<accession>A0A173VAL8</accession>
<dbReference type="EMBL" id="WKMO01000006">
    <property type="protein sequence ID" value="MSB73338.1"/>
    <property type="molecule type" value="Genomic_DNA"/>
</dbReference>
<evidence type="ECO:0000313" key="11">
    <source>
        <dbReference type="EMBL" id="MSB73338.1"/>
    </source>
</evidence>
<dbReference type="PANTHER" id="PTHR42809">
    <property type="entry name" value="FLAVODOXIN 2"/>
    <property type="match status" value="1"/>
</dbReference>
<reference evidence="11 17" key="3">
    <citation type="journal article" date="2019" name="Nat. Med.">
        <title>A library of human gut bacterial isolates paired with longitudinal multiomics data enables mechanistic microbiome research.</title>
        <authorList>
            <person name="Poyet M."/>
            <person name="Groussin M."/>
            <person name="Gibbons S.M."/>
            <person name="Avila-Pacheco J."/>
            <person name="Jiang X."/>
            <person name="Kearney S.M."/>
            <person name="Perrotta A.R."/>
            <person name="Berdy B."/>
            <person name="Zhao S."/>
            <person name="Lieberman T.D."/>
            <person name="Swanson P.K."/>
            <person name="Smith M."/>
            <person name="Roesemann S."/>
            <person name="Alexander J.E."/>
            <person name="Rich S.A."/>
            <person name="Livny J."/>
            <person name="Vlamakis H."/>
            <person name="Clish C."/>
            <person name="Bullock K."/>
            <person name="Deik A."/>
            <person name="Scott J."/>
            <person name="Pierce K.A."/>
            <person name="Xavier R.J."/>
            <person name="Alm E.J."/>
        </authorList>
    </citation>
    <scope>NUCLEOTIDE SEQUENCE [LARGE SCALE GENOMIC DNA]</scope>
    <source>
        <strain evidence="11 17">BIOML-A20</strain>
    </source>
</reference>
<evidence type="ECO:0000313" key="12">
    <source>
        <dbReference type="EMBL" id="QJE28056.1"/>
    </source>
</evidence>
<evidence type="ECO:0000313" key="16">
    <source>
        <dbReference type="Proteomes" id="UP000284660"/>
    </source>
</evidence>
<dbReference type="NCBIfam" id="NF006739">
    <property type="entry name" value="PRK09267.1-5"/>
    <property type="match status" value="1"/>
</dbReference>
<dbReference type="EMBL" id="QSJN01000001">
    <property type="protein sequence ID" value="RHD77859.1"/>
    <property type="molecule type" value="Genomic_DNA"/>
</dbReference>
<reference evidence="14 15" key="1">
    <citation type="submission" date="2015-09" db="EMBL/GenBank/DDBJ databases">
        <authorList>
            <consortium name="Pathogen Informatics"/>
        </authorList>
    </citation>
    <scope>NUCLEOTIDE SEQUENCE [LARGE SCALE GENOMIC DNA]</scope>
    <source>
        <strain evidence="10 14">2789STDY5608822</strain>
        <strain evidence="9 15">2789STDY5608872</strain>
    </source>
</reference>
<dbReference type="AlphaFoldDB" id="A0A173VAL8"/>
<dbReference type="EMBL" id="CYYK01000005">
    <property type="protein sequence ID" value="CUO14599.1"/>
    <property type="molecule type" value="Genomic_DNA"/>
</dbReference>
<keyword evidence="4 7" id="KW-0285">Flavoprotein</keyword>
<dbReference type="Pfam" id="PF00258">
    <property type="entry name" value="Flavodoxin_1"/>
    <property type="match status" value="1"/>
</dbReference>
<dbReference type="Proteomes" id="UP000501982">
    <property type="component" value="Chromosome"/>
</dbReference>
<dbReference type="GO" id="GO:0009055">
    <property type="term" value="F:electron transfer activity"/>
    <property type="evidence" value="ECO:0007669"/>
    <property type="project" value="UniProtKB-UniRule"/>
</dbReference>
<keyword evidence="3 7" id="KW-0813">Transport</keyword>
<dbReference type="Proteomes" id="UP000441609">
    <property type="component" value="Unassembled WGS sequence"/>
</dbReference>
<evidence type="ECO:0000256" key="2">
    <source>
        <dbReference type="ARBA" id="ARBA00005267"/>
    </source>
</evidence>
<gene>
    <name evidence="9" type="primary">isiB</name>
    <name evidence="10" type="synonym">isiB_2</name>
    <name evidence="13" type="ORF">DW782_00770</name>
    <name evidence="10" type="ORF">ERS852380_01670</name>
    <name evidence="9" type="ORF">ERS852429_02787</name>
    <name evidence="11" type="ORF">GKD70_08570</name>
    <name evidence="12" type="ORF">HHO38_06765</name>
</gene>
<evidence type="ECO:0000313" key="15">
    <source>
        <dbReference type="Proteomes" id="UP000095591"/>
    </source>
</evidence>
<dbReference type="PIRSF" id="PIRSF038996">
    <property type="entry name" value="FldA"/>
    <property type="match status" value="1"/>
</dbReference>
<comment type="similarity">
    <text evidence="2 7">Belongs to the flavodoxin family.</text>
</comment>
<evidence type="ECO:0000313" key="14">
    <source>
        <dbReference type="Proteomes" id="UP000095455"/>
    </source>
</evidence>
<keyword evidence="5 7" id="KW-0288">FMN</keyword>
<evidence type="ECO:0000313" key="9">
    <source>
        <dbReference type="EMBL" id="CUN23726.1"/>
    </source>
</evidence>
<keyword evidence="6 7" id="KW-0249">Electron transport</keyword>
<reference evidence="13 16" key="2">
    <citation type="submission" date="2018-08" db="EMBL/GenBank/DDBJ databases">
        <title>A genome reference for cultivated species of the human gut microbiota.</title>
        <authorList>
            <person name="Zou Y."/>
            <person name="Xue W."/>
            <person name="Luo G."/>
        </authorList>
    </citation>
    <scope>NUCLEOTIDE SEQUENCE [LARGE SCALE GENOMIC DNA]</scope>
    <source>
        <strain evidence="13 16">AM30-4</strain>
    </source>
</reference>
<dbReference type="NCBIfam" id="TIGR01752">
    <property type="entry name" value="flav_long"/>
    <property type="match status" value="1"/>
</dbReference>
<evidence type="ECO:0000259" key="8">
    <source>
        <dbReference type="PROSITE" id="PS50902"/>
    </source>
</evidence>
<sequence>MKTGLFYGTGTEKTTFVANKIRKAFGEDQIDIIPVESAWKRDFEAYDHIIAGTSTWFDGELPTYWDEIIPELVTLDLKNKKVAIFGLGDQTNYPDNFADGVGILADAFTSCGATLVGETSSDDYFFNASKALKNGKLLGLVLDLENQPDQTDKRIERWVKQLKEAFG</sequence>